<dbReference type="EMBL" id="JABFTP020000165">
    <property type="protein sequence ID" value="KAL3284245.1"/>
    <property type="molecule type" value="Genomic_DNA"/>
</dbReference>
<sequence>MALEDSAEMDKTNIRGVFWDEENRLIFSDTKFIKYFRLSKNLMRSLSWLLHSFHLQQGPALIVETKVLVALKFFGIETTKK</sequence>
<comment type="caution">
    <text evidence="1">The sequence shown here is derived from an EMBL/GenBank/DDBJ whole genome shotgun (WGS) entry which is preliminary data.</text>
</comment>
<dbReference type="Proteomes" id="UP001516400">
    <property type="component" value="Unassembled WGS sequence"/>
</dbReference>
<name>A0ABD2NZV9_9CUCU</name>
<evidence type="ECO:0000313" key="2">
    <source>
        <dbReference type="Proteomes" id="UP001516400"/>
    </source>
</evidence>
<proteinExistence type="predicted"/>
<accession>A0ABD2NZV9</accession>
<organism evidence="1 2">
    <name type="scientific">Cryptolaemus montrouzieri</name>
    <dbReference type="NCBI Taxonomy" id="559131"/>
    <lineage>
        <taxon>Eukaryota</taxon>
        <taxon>Metazoa</taxon>
        <taxon>Ecdysozoa</taxon>
        <taxon>Arthropoda</taxon>
        <taxon>Hexapoda</taxon>
        <taxon>Insecta</taxon>
        <taxon>Pterygota</taxon>
        <taxon>Neoptera</taxon>
        <taxon>Endopterygota</taxon>
        <taxon>Coleoptera</taxon>
        <taxon>Polyphaga</taxon>
        <taxon>Cucujiformia</taxon>
        <taxon>Coccinelloidea</taxon>
        <taxon>Coccinellidae</taxon>
        <taxon>Scymninae</taxon>
        <taxon>Scymnini</taxon>
        <taxon>Cryptolaemus</taxon>
    </lineage>
</organism>
<protein>
    <submittedName>
        <fullName evidence="1">Uncharacterized protein</fullName>
    </submittedName>
</protein>
<gene>
    <name evidence="1" type="ORF">HHI36_018408</name>
</gene>
<keyword evidence="2" id="KW-1185">Reference proteome</keyword>
<dbReference type="AlphaFoldDB" id="A0ABD2NZV9"/>
<reference evidence="1 2" key="1">
    <citation type="journal article" date="2021" name="BMC Biol.">
        <title>Horizontally acquired antibacterial genes associated with adaptive radiation of ladybird beetles.</title>
        <authorList>
            <person name="Li H.S."/>
            <person name="Tang X.F."/>
            <person name="Huang Y.H."/>
            <person name="Xu Z.Y."/>
            <person name="Chen M.L."/>
            <person name="Du X.Y."/>
            <person name="Qiu B.Y."/>
            <person name="Chen P.T."/>
            <person name="Zhang W."/>
            <person name="Slipinski A."/>
            <person name="Escalona H.E."/>
            <person name="Waterhouse R.M."/>
            <person name="Zwick A."/>
            <person name="Pang H."/>
        </authorList>
    </citation>
    <scope>NUCLEOTIDE SEQUENCE [LARGE SCALE GENOMIC DNA]</scope>
    <source>
        <strain evidence="1">SYSU2018</strain>
    </source>
</reference>
<evidence type="ECO:0000313" key="1">
    <source>
        <dbReference type="EMBL" id="KAL3284245.1"/>
    </source>
</evidence>